<dbReference type="SUPFAM" id="SSF51261">
    <property type="entry name" value="Duplicated hybrid motif"/>
    <property type="match status" value="1"/>
</dbReference>
<dbReference type="CDD" id="cd00118">
    <property type="entry name" value="LysM"/>
    <property type="match status" value="1"/>
</dbReference>
<name>A0ABZ0YV17_9GAMM</name>
<reference evidence="4 5" key="1">
    <citation type="submission" date="2023-11" db="EMBL/GenBank/DDBJ databases">
        <title>MicrobeMod: A computational toolkit for identifying prokaryotic methylation and restriction-modification with nanopore sequencing.</title>
        <authorList>
            <person name="Crits-Christoph A."/>
            <person name="Kang S.C."/>
            <person name="Lee H."/>
            <person name="Ostrov N."/>
        </authorList>
    </citation>
    <scope>NUCLEOTIDE SEQUENCE [LARGE SCALE GENOMIC DNA]</scope>
    <source>
        <strain evidence="4 5">ATCC 49870</strain>
    </source>
</reference>
<feature type="compositionally biased region" description="Low complexity" evidence="2">
    <location>
        <begin position="114"/>
        <end position="124"/>
    </location>
</feature>
<dbReference type="Gene3D" id="3.10.350.10">
    <property type="entry name" value="LysM domain"/>
    <property type="match status" value="1"/>
</dbReference>
<gene>
    <name evidence="4" type="ORF">SR882_09670</name>
</gene>
<evidence type="ECO:0000259" key="3">
    <source>
        <dbReference type="PROSITE" id="PS51782"/>
    </source>
</evidence>
<dbReference type="InterPro" id="IPR018392">
    <property type="entry name" value="LysM"/>
</dbReference>
<evidence type="ECO:0000256" key="1">
    <source>
        <dbReference type="ARBA" id="ARBA00038420"/>
    </source>
</evidence>
<dbReference type="PANTHER" id="PTHR21666">
    <property type="entry name" value="PEPTIDASE-RELATED"/>
    <property type="match status" value="1"/>
</dbReference>
<comment type="similarity">
    <text evidence="1">Belongs to the E.coli NlpD/Haemophilus LppB family.</text>
</comment>
<protein>
    <submittedName>
        <fullName evidence="4">Peptidoglycan DD-metalloendopeptidase family protein</fullName>
    </submittedName>
</protein>
<sequence length="253" mass="27386">MRIQPPLLVSSRLRRLLVAGLLSGLFVLSGCATPTDYRSWERGQPVYYVKGGDTLYSIAVANDLDWQRLARWNGISNPRHLKIGQRLRLSSPGGGTSVGRTSKAPSASRPEKTASSGSRSSRAVPAASPVDWKWPLEGRVLHRFPEGAPAQKGVILAAAIGTPVRAAAGGKVVYSGDGLPGYGNLVIVKHNAQWLSAYAYNKSLTVSEGQQVRVGQTIARVGPRDHRKPDQGGHLLFQIRRQGKPVDPERYLP</sequence>
<dbReference type="PROSITE" id="PS51257">
    <property type="entry name" value="PROKAR_LIPOPROTEIN"/>
    <property type="match status" value="1"/>
</dbReference>
<evidence type="ECO:0000256" key="2">
    <source>
        <dbReference type="SAM" id="MobiDB-lite"/>
    </source>
</evidence>
<dbReference type="CDD" id="cd12797">
    <property type="entry name" value="M23_peptidase"/>
    <property type="match status" value="1"/>
</dbReference>
<keyword evidence="5" id="KW-1185">Reference proteome</keyword>
<dbReference type="RefSeq" id="WP_322521038.1">
    <property type="nucleotide sequence ID" value="NZ_CP140153.1"/>
</dbReference>
<dbReference type="InterPro" id="IPR011055">
    <property type="entry name" value="Dup_hybrid_motif"/>
</dbReference>
<dbReference type="Pfam" id="PF01476">
    <property type="entry name" value="LysM"/>
    <property type="match status" value="1"/>
</dbReference>
<dbReference type="PROSITE" id="PS51782">
    <property type="entry name" value="LYSM"/>
    <property type="match status" value="1"/>
</dbReference>
<proteinExistence type="inferred from homology"/>
<accession>A0ABZ0YV17</accession>
<evidence type="ECO:0000313" key="5">
    <source>
        <dbReference type="Proteomes" id="UP001327459"/>
    </source>
</evidence>
<dbReference type="EMBL" id="CP140153">
    <property type="protein sequence ID" value="WQH16018.1"/>
    <property type="molecule type" value="Genomic_DNA"/>
</dbReference>
<dbReference type="InterPro" id="IPR036779">
    <property type="entry name" value="LysM_dom_sf"/>
</dbReference>
<dbReference type="Pfam" id="PF01551">
    <property type="entry name" value="Peptidase_M23"/>
    <property type="match status" value="1"/>
</dbReference>
<feature type="region of interest" description="Disordered" evidence="2">
    <location>
        <begin position="86"/>
        <end position="124"/>
    </location>
</feature>
<feature type="domain" description="LysM" evidence="3">
    <location>
        <begin position="45"/>
        <end position="89"/>
    </location>
</feature>
<dbReference type="InterPro" id="IPR050570">
    <property type="entry name" value="Cell_wall_metabolism_enzyme"/>
</dbReference>
<dbReference type="Proteomes" id="UP001327459">
    <property type="component" value="Chromosome"/>
</dbReference>
<dbReference type="PANTHER" id="PTHR21666:SF263">
    <property type="entry name" value="MUREIN HYDROLASE ACTIVATOR NLPD"/>
    <property type="match status" value="1"/>
</dbReference>
<dbReference type="SMART" id="SM00257">
    <property type="entry name" value="LysM"/>
    <property type="match status" value="1"/>
</dbReference>
<evidence type="ECO:0000313" key="4">
    <source>
        <dbReference type="EMBL" id="WQH16018.1"/>
    </source>
</evidence>
<dbReference type="InterPro" id="IPR016047">
    <property type="entry name" value="M23ase_b-sheet_dom"/>
</dbReference>
<organism evidence="4 5">
    <name type="scientific">Guyparkeria halophila</name>
    <dbReference type="NCBI Taxonomy" id="47960"/>
    <lineage>
        <taxon>Bacteria</taxon>
        <taxon>Pseudomonadati</taxon>
        <taxon>Pseudomonadota</taxon>
        <taxon>Gammaproteobacteria</taxon>
        <taxon>Chromatiales</taxon>
        <taxon>Thioalkalibacteraceae</taxon>
        <taxon>Guyparkeria</taxon>
    </lineage>
</organism>
<dbReference type="Gene3D" id="2.70.70.10">
    <property type="entry name" value="Glucose Permease (Domain IIA)"/>
    <property type="match status" value="1"/>
</dbReference>